<feature type="transmembrane region" description="Helical" evidence="1">
    <location>
        <begin position="14"/>
        <end position="33"/>
    </location>
</feature>
<dbReference type="InterPro" id="IPR048136">
    <property type="entry name" value="STM3941-like"/>
</dbReference>
<evidence type="ECO:0000313" key="3">
    <source>
        <dbReference type="Proteomes" id="UP000276282"/>
    </source>
</evidence>
<dbReference type="Proteomes" id="UP000276282">
    <property type="component" value="Unassembled WGS sequence"/>
</dbReference>
<organism evidence="2 3">
    <name type="scientific">Gillisia mitskevichiae</name>
    <dbReference type="NCBI Taxonomy" id="270921"/>
    <lineage>
        <taxon>Bacteria</taxon>
        <taxon>Pseudomonadati</taxon>
        <taxon>Bacteroidota</taxon>
        <taxon>Flavobacteriia</taxon>
        <taxon>Flavobacteriales</taxon>
        <taxon>Flavobacteriaceae</taxon>
        <taxon>Gillisia</taxon>
    </lineage>
</organism>
<dbReference type="OrthoDB" id="6028159at2"/>
<comment type="caution">
    <text evidence="2">The sequence shown here is derived from an EMBL/GenBank/DDBJ whole genome shotgun (WGS) entry which is preliminary data.</text>
</comment>
<keyword evidence="1" id="KW-1133">Transmembrane helix</keyword>
<proteinExistence type="predicted"/>
<dbReference type="RefSeq" id="WP_121346844.1">
    <property type="nucleotide sequence ID" value="NZ_RBLG01000006.1"/>
</dbReference>
<protein>
    <submittedName>
        <fullName evidence="2">Uncharacterized protein</fullName>
    </submittedName>
</protein>
<keyword evidence="1" id="KW-0812">Transmembrane</keyword>
<dbReference type="EMBL" id="RBLG01000006">
    <property type="protein sequence ID" value="RKS42770.1"/>
    <property type="molecule type" value="Genomic_DNA"/>
</dbReference>
<evidence type="ECO:0000256" key="1">
    <source>
        <dbReference type="SAM" id="Phobius"/>
    </source>
</evidence>
<sequence length="187" mass="21181">MNNRIKIPLSKKKIIILLVSAIVFITGGIWMIIEPGNARHFFNPINGRFFYLNPESIMLFGIIGILFFGAAVIYGVKKLFYKKVGLIIDSNGITDNSNASSIGLIEWNDISDIRVMQVMSTKFLLIDILNPEKYIGKAKNGVQAKLMKANMSIYQTPLSITSNTLKYDFGELEKLIRNEFKRNKNAR</sequence>
<keyword evidence="3" id="KW-1185">Reference proteome</keyword>
<gene>
    <name evidence="2" type="ORF">BC962_3057</name>
</gene>
<reference evidence="2 3" key="1">
    <citation type="submission" date="2018-10" db="EMBL/GenBank/DDBJ databases">
        <title>Genomic Encyclopedia of Archaeal and Bacterial Type Strains, Phase II (KMG-II): from individual species to whole genera.</title>
        <authorList>
            <person name="Goeker M."/>
        </authorList>
    </citation>
    <scope>NUCLEOTIDE SEQUENCE [LARGE SCALE GENOMIC DNA]</scope>
    <source>
        <strain evidence="2 3">DSM 19839</strain>
    </source>
</reference>
<dbReference type="NCBIfam" id="NF041635">
    <property type="entry name" value="STM3941_fam"/>
    <property type="match status" value="1"/>
</dbReference>
<dbReference type="AlphaFoldDB" id="A0A495NYY1"/>
<accession>A0A495NYY1</accession>
<evidence type="ECO:0000313" key="2">
    <source>
        <dbReference type="EMBL" id="RKS42770.1"/>
    </source>
</evidence>
<keyword evidence="1" id="KW-0472">Membrane</keyword>
<name>A0A495NYY1_9FLAO</name>
<feature type="transmembrane region" description="Helical" evidence="1">
    <location>
        <begin position="57"/>
        <end position="76"/>
    </location>
</feature>